<comment type="caution">
    <text evidence="1">The sequence shown here is derived from an EMBL/GenBank/DDBJ whole genome shotgun (WGS) entry which is preliminary data.</text>
</comment>
<organism evidence="1 2">
    <name type="scientific">Caloranaerobacter azorensis H53214</name>
    <dbReference type="NCBI Taxonomy" id="1156417"/>
    <lineage>
        <taxon>Bacteria</taxon>
        <taxon>Bacillati</taxon>
        <taxon>Bacillota</taxon>
        <taxon>Tissierellia</taxon>
        <taxon>Tissierellales</taxon>
        <taxon>Thermohalobacteraceae</taxon>
        <taxon>Caloranaerobacter</taxon>
    </lineage>
</organism>
<evidence type="ECO:0000313" key="2">
    <source>
        <dbReference type="Proteomes" id="UP000029622"/>
    </source>
</evidence>
<sequence length="83" mass="10094">MQNKFNTLDEFYDNLKRGGEIEFRYKGKEYCITQPEGKISIMEKYNYETEKLYEDIEEVGEYIIEDKKLKEIVSNIEIIFRCF</sequence>
<dbReference type="AlphaFoldDB" id="A0A096BGR8"/>
<accession>A0A096BGR8</accession>
<reference evidence="1 2" key="1">
    <citation type="submission" date="2013-12" db="EMBL/GenBank/DDBJ databases">
        <title>Draft genome sequence of Caloranaerobacter sp. H53214.</title>
        <authorList>
            <person name="Jiang L.J."/>
            <person name="Shao Z.Z."/>
            <person name="Long M.N."/>
        </authorList>
    </citation>
    <scope>NUCLEOTIDE SEQUENCE [LARGE SCALE GENOMIC DNA]</scope>
    <source>
        <strain evidence="1 2">H53214</strain>
    </source>
</reference>
<dbReference type="RefSeq" id="WP_035164090.1">
    <property type="nucleotide sequence ID" value="NZ_AZTB01000047.1"/>
</dbReference>
<proteinExistence type="predicted"/>
<dbReference type="EMBL" id="AZTB01000047">
    <property type="protein sequence ID" value="KGG79953.1"/>
    <property type="molecule type" value="Genomic_DNA"/>
</dbReference>
<dbReference type="Proteomes" id="UP000029622">
    <property type="component" value="Unassembled WGS sequence"/>
</dbReference>
<dbReference type="STRING" id="1156417.Y919_08890"/>
<name>A0A096BGR8_9FIRM</name>
<evidence type="ECO:0000313" key="1">
    <source>
        <dbReference type="EMBL" id="KGG79953.1"/>
    </source>
</evidence>
<gene>
    <name evidence="1" type="ORF">Y919_08890</name>
</gene>
<protein>
    <submittedName>
        <fullName evidence="1">Uncharacterized protein</fullName>
    </submittedName>
</protein>